<organism evidence="2 3">
    <name type="scientific">Gossypium anomalum</name>
    <dbReference type="NCBI Taxonomy" id="47600"/>
    <lineage>
        <taxon>Eukaryota</taxon>
        <taxon>Viridiplantae</taxon>
        <taxon>Streptophyta</taxon>
        <taxon>Embryophyta</taxon>
        <taxon>Tracheophyta</taxon>
        <taxon>Spermatophyta</taxon>
        <taxon>Magnoliopsida</taxon>
        <taxon>eudicotyledons</taxon>
        <taxon>Gunneridae</taxon>
        <taxon>Pentapetalae</taxon>
        <taxon>rosids</taxon>
        <taxon>malvids</taxon>
        <taxon>Malvales</taxon>
        <taxon>Malvaceae</taxon>
        <taxon>Malvoideae</taxon>
        <taxon>Gossypium</taxon>
    </lineage>
</organism>
<dbReference type="Proteomes" id="UP000701853">
    <property type="component" value="Chromosome 9"/>
</dbReference>
<keyword evidence="1" id="KW-0732">Signal</keyword>
<dbReference type="OrthoDB" id="997412at2759"/>
<protein>
    <recommendedName>
        <fullName evidence="4">Wall-associated receptor kinase galacturonan-binding domain-containing protein</fullName>
    </recommendedName>
</protein>
<evidence type="ECO:0008006" key="4">
    <source>
        <dbReference type="Google" id="ProtNLM"/>
    </source>
</evidence>
<gene>
    <name evidence="2" type="ORF">CXB51_024484</name>
</gene>
<evidence type="ECO:0000313" key="3">
    <source>
        <dbReference type="Proteomes" id="UP000701853"/>
    </source>
</evidence>
<dbReference type="PANTHER" id="PTHR33491">
    <property type="entry name" value="OSJNBA0016N04.9 PROTEIN"/>
    <property type="match status" value="1"/>
</dbReference>
<feature type="chain" id="PRO_5035270325" description="Wall-associated receptor kinase galacturonan-binding domain-containing protein" evidence="1">
    <location>
        <begin position="22"/>
        <end position="427"/>
    </location>
</feature>
<dbReference type="AlphaFoldDB" id="A0A8J6CS66"/>
<dbReference type="EMBL" id="JAHUZN010000009">
    <property type="protein sequence ID" value="KAG8482634.1"/>
    <property type="molecule type" value="Genomic_DNA"/>
</dbReference>
<comment type="caution">
    <text evidence="2">The sequence shown here is derived from an EMBL/GenBank/DDBJ whole genome shotgun (WGS) entry which is preliminary data.</text>
</comment>
<accession>A0A8J6CS66</accession>
<proteinExistence type="predicted"/>
<evidence type="ECO:0000256" key="1">
    <source>
        <dbReference type="SAM" id="SignalP"/>
    </source>
</evidence>
<name>A0A8J6CS66_9ROSI</name>
<keyword evidence="3" id="KW-1185">Reference proteome</keyword>
<reference evidence="2 3" key="1">
    <citation type="journal article" date="2021" name="bioRxiv">
        <title>The Gossypium anomalum genome as a resource for cotton improvement and evolutionary analysis of hybrid incompatibility.</title>
        <authorList>
            <person name="Grover C.E."/>
            <person name="Yuan D."/>
            <person name="Arick M.A."/>
            <person name="Miller E.R."/>
            <person name="Hu G."/>
            <person name="Peterson D.G."/>
            <person name="Wendel J.F."/>
            <person name="Udall J.A."/>
        </authorList>
    </citation>
    <scope>NUCLEOTIDE SEQUENCE [LARGE SCALE GENOMIC DNA]</scope>
    <source>
        <strain evidence="2">JFW-Udall</strain>
        <tissue evidence="2">Leaf</tissue>
    </source>
</reference>
<sequence>MGFHFILLLLFLFLLCPILQAAESQETACGEEVCGNVTIFSLFGINRSCYTKPWFRLTCKPTPNGEKPFININAIDLEVVQPAYVNLDTIVINNPVTHINCDHINEASVSVNLSGTPFFFSSEKNYYGSVGCGNLATILRNEADSLGDCVQPRCDDGASESGCFTQITGNFTSYTVNMTAMYLDSNRCASGFFFYKFLSPNAYPLPTGINIGTTHVPAALNWKSTYCGNEGCTIQIPIFGSTNINTYKVDSCGNVTFHYPFRMKDQDNSNDWFKVICNKTVNGEEVPFLNINGMNMQILGFDFLAPAFTSQITTTSSGLRVAVICSFFVNMSSKVDSSDYRRKRSCGYASLISDDYDLTFELVQTLLVHPMVNIVGRDGSLCLNIPSNYCLSESCPSNYEYNSMGFRCECKIQTQNTHSLKSLIVGM</sequence>
<evidence type="ECO:0000313" key="2">
    <source>
        <dbReference type="EMBL" id="KAG8482634.1"/>
    </source>
</evidence>
<feature type="signal peptide" evidence="1">
    <location>
        <begin position="1"/>
        <end position="21"/>
    </location>
</feature>